<dbReference type="InterPro" id="IPR047125">
    <property type="entry name" value="DCTN5"/>
</dbReference>
<evidence type="ECO:0000256" key="4">
    <source>
        <dbReference type="ARBA" id="ARBA00034706"/>
    </source>
</evidence>
<dbReference type="Gene3D" id="2.160.10.10">
    <property type="entry name" value="Hexapeptide repeat proteins"/>
    <property type="match status" value="1"/>
</dbReference>
<dbReference type="PANTHER" id="PTHR46126">
    <property type="entry name" value="DYNACTIN SUBUNIT 5"/>
    <property type="match status" value="1"/>
</dbReference>
<dbReference type="AlphaFoldDB" id="A0A9W7AX84"/>
<dbReference type="GO" id="GO:0005869">
    <property type="term" value="C:dynactin complex"/>
    <property type="evidence" value="ECO:0007669"/>
    <property type="project" value="TreeGrafter"/>
</dbReference>
<reference evidence="7" key="1">
    <citation type="journal article" date="2023" name="Commun. Biol.">
        <title>Genome analysis of Parmales, the sister group of diatoms, reveals the evolutionary specialization of diatoms from phago-mixotrophs to photoautotrophs.</title>
        <authorList>
            <person name="Ban H."/>
            <person name="Sato S."/>
            <person name="Yoshikawa S."/>
            <person name="Yamada K."/>
            <person name="Nakamura Y."/>
            <person name="Ichinomiya M."/>
            <person name="Sato N."/>
            <person name="Blanc-Mathieu R."/>
            <person name="Endo H."/>
            <person name="Kuwata A."/>
            <person name="Ogata H."/>
        </authorList>
    </citation>
    <scope>NUCLEOTIDE SEQUENCE [LARGE SCALE GENOMIC DNA]</scope>
    <source>
        <strain evidence="7">NIES 3701</strain>
    </source>
</reference>
<keyword evidence="3" id="KW-0206">Cytoskeleton</keyword>
<dbReference type="OrthoDB" id="417208at2759"/>
<comment type="caution">
    <text evidence="6">The sequence shown here is derived from an EMBL/GenBank/DDBJ whole genome shotgun (WGS) entry which is preliminary data.</text>
</comment>
<dbReference type="Proteomes" id="UP001165085">
    <property type="component" value="Unassembled WGS sequence"/>
</dbReference>
<keyword evidence="7" id="KW-1185">Reference proteome</keyword>
<proteinExistence type="inferred from homology"/>
<gene>
    <name evidence="6" type="ORF">TrST_g2813</name>
</gene>
<keyword evidence="2" id="KW-0963">Cytoplasm</keyword>
<dbReference type="InterPro" id="IPR011004">
    <property type="entry name" value="Trimer_LpxA-like_sf"/>
</dbReference>
<sequence length="170" mass="18314">MSADTQTTQYIRTSTLSYISRSSILTTPETLLLSGKCVLTSTHLSGDDIKIGRSVCLDAGSVLKGTIVVGKNTMIGPKAEIIDSKLGSYCHVCPSASLTNCVIKDCCVVLPGSVLKNFTCPPYSVVGSENGVAVIVRQSSDNMEFLLEGQCEEMWERVGIIVESEEEQRE</sequence>
<evidence type="ECO:0000313" key="7">
    <source>
        <dbReference type="Proteomes" id="UP001165085"/>
    </source>
</evidence>
<evidence type="ECO:0000256" key="5">
    <source>
        <dbReference type="ARBA" id="ARBA00034865"/>
    </source>
</evidence>
<evidence type="ECO:0000256" key="3">
    <source>
        <dbReference type="ARBA" id="ARBA00023212"/>
    </source>
</evidence>
<dbReference type="SUPFAM" id="SSF51161">
    <property type="entry name" value="Trimeric LpxA-like enzymes"/>
    <property type="match status" value="1"/>
</dbReference>
<dbReference type="EMBL" id="BRXY01000240">
    <property type="protein sequence ID" value="GMH79992.1"/>
    <property type="molecule type" value="Genomic_DNA"/>
</dbReference>
<evidence type="ECO:0000256" key="2">
    <source>
        <dbReference type="ARBA" id="ARBA00022490"/>
    </source>
</evidence>
<name>A0A9W7AX84_9STRA</name>
<evidence type="ECO:0000256" key="1">
    <source>
        <dbReference type="ARBA" id="ARBA00004245"/>
    </source>
</evidence>
<comment type="similarity">
    <text evidence="4">Belongs to the dynactin subunits 5/6 family. Dynactin subunit 5 subfamily.</text>
</comment>
<accession>A0A9W7AX84</accession>
<organism evidence="6 7">
    <name type="scientific">Triparma strigata</name>
    <dbReference type="NCBI Taxonomy" id="1606541"/>
    <lineage>
        <taxon>Eukaryota</taxon>
        <taxon>Sar</taxon>
        <taxon>Stramenopiles</taxon>
        <taxon>Ochrophyta</taxon>
        <taxon>Bolidophyceae</taxon>
        <taxon>Parmales</taxon>
        <taxon>Triparmaceae</taxon>
        <taxon>Triparma</taxon>
    </lineage>
</organism>
<protein>
    <recommendedName>
        <fullName evidence="5">Dynactin subunit 5</fullName>
    </recommendedName>
</protein>
<comment type="subcellular location">
    <subcellularLocation>
        <location evidence="1">Cytoplasm</location>
        <location evidence="1">Cytoskeleton</location>
    </subcellularLocation>
</comment>
<dbReference type="PANTHER" id="PTHR46126:SF1">
    <property type="entry name" value="DYNACTIN SUBUNIT 5"/>
    <property type="match status" value="1"/>
</dbReference>
<evidence type="ECO:0000313" key="6">
    <source>
        <dbReference type="EMBL" id="GMH79992.1"/>
    </source>
</evidence>